<dbReference type="PIRSF" id="PIRSF011386">
    <property type="entry name" value="FixH"/>
    <property type="match status" value="1"/>
</dbReference>
<organism evidence="2 3">
    <name type="scientific">Sphingorhabdus lutea</name>
    <dbReference type="NCBI Taxonomy" id="1913578"/>
    <lineage>
        <taxon>Bacteria</taxon>
        <taxon>Pseudomonadati</taxon>
        <taxon>Pseudomonadota</taxon>
        <taxon>Alphaproteobacteria</taxon>
        <taxon>Sphingomonadales</taxon>
        <taxon>Sphingomonadaceae</taxon>
        <taxon>Sphingorhabdus</taxon>
    </lineage>
</organism>
<dbReference type="STRING" id="1913578.LPB140_02705"/>
<dbReference type="EMBL" id="CP018154">
    <property type="protein sequence ID" value="APG61914.1"/>
    <property type="molecule type" value="Genomic_DNA"/>
</dbReference>
<dbReference type="OrthoDB" id="1495896at2"/>
<dbReference type="RefSeq" id="WP_072558561.1">
    <property type="nucleotide sequence ID" value="NZ_CP018154.1"/>
</dbReference>
<accession>A0A1L3J9W5</accession>
<dbReference type="KEGG" id="sphl:LPB140_02705"/>
<keyword evidence="1" id="KW-0472">Membrane</keyword>
<reference evidence="2 3" key="1">
    <citation type="submission" date="2016-11" db="EMBL/GenBank/DDBJ databases">
        <title>Sphingorhabdus sp. LPB0140, isolated from marine environment.</title>
        <authorList>
            <person name="Kim E."/>
            <person name="Yi H."/>
        </authorList>
    </citation>
    <scope>NUCLEOTIDE SEQUENCE [LARGE SCALE GENOMIC DNA]</scope>
    <source>
        <strain evidence="2 3">LPB0140</strain>
    </source>
</reference>
<name>A0A1L3J9W5_9SPHN</name>
<dbReference type="Proteomes" id="UP000242561">
    <property type="component" value="Chromosome"/>
</dbReference>
<keyword evidence="1" id="KW-0812">Transmembrane</keyword>
<evidence type="ECO:0008006" key="4">
    <source>
        <dbReference type="Google" id="ProtNLM"/>
    </source>
</evidence>
<evidence type="ECO:0000256" key="1">
    <source>
        <dbReference type="SAM" id="Phobius"/>
    </source>
</evidence>
<protein>
    <recommendedName>
        <fullName evidence="4">Nitrogen fixation protein FixH</fullName>
    </recommendedName>
</protein>
<keyword evidence="1" id="KW-1133">Transmembrane helix</keyword>
<feature type="transmembrane region" description="Helical" evidence="1">
    <location>
        <begin position="21"/>
        <end position="41"/>
    </location>
</feature>
<evidence type="ECO:0000313" key="3">
    <source>
        <dbReference type="Proteomes" id="UP000242561"/>
    </source>
</evidence>
<evidence type="ECO:0000313" key="2">
    <source>
        <dbReference type="EMBL" id="APG61914.1"/>
    </source>
</evidence>
<dbReference type="InterPro" id="IPR008620">
    <property type="entry name" value="FixH"/>
</dbReference>
<dbReference type="InterPro" id="IPR018037">
    <property type="entry name" value="FixH_proteobacterial"/>
</dbReference>
<proteinExistence type="predicted"/>
<dbReference type="AlphaFoldDB" id="A0A1L3J9W5"/>
<gene>
    <name evidence="2" type="ORF">LPB140_02705</name>
</gene>
<keyword evidence="3" id="KW-1185">Reference proteome</keyword>
<sequence>MAENVKQIRTKKPFTGWHMTAILVAFFGVIMAVNFTMAHLASSTFGGTVVDNSYVASQKFNGWLQQAETQENLGWTHEISLSADRHIMVKMTKDAKPLSPLKIIAAAHHPLGRAAPLNFTFNHDEMGNFRSARALPPGRWSVIVSARQNSNIAQYKADLK</sequence>
<dbReference type="Pfam" id="PF05751">
    <property type="entry name" value="FixH"/>
    <property type="match status" value="1"/>
</dbReference>